<evidence type="ECO:0000313" key="8">
    <source>
        <dbReference type="EMBL" id="MFC6088393.1"/>
    </source>
</evidence>
<dbReference type="PROSITE" id="PS00622">
    <property type="entry name" value="HTH_LUXR_1"/>
    <property type="match status" value="1"/>
</dbReference>
<dbReference type="InterPro" id="IPR001789">
    <property type="entry name" value="Sig_transdc_resp-reg_receiver"/>
</dbReference>
<comment type="caution">
    <text evidence="8">The sequence shown here is derived from an EMBL/GenBank/DDBJ whole genome shotgun (WGS) entry which is preliminary data.</text>
</comment>
<protein>
    <submittedName>
        <fullName evidence="8">Response regulator</fullName>
    </submittedName>
</protein>
<sequence length="224" mass="23302">MPALRALVVDDHPLFRYGLSAALADAPGLEVVGEACGGVPAVAMAAALRPDVVVMDLNMPDLGGVEATRRIVARDPGVRVLVLTMFDDDGSVFAAMRAGALGYLLKAARPQQIVRAVLAVGEGEAIFSPAVAVRLLAYFGSAPPDPPGAFPELTAREREVLRLMAGGRGNATIARHLVLSPKTVRNHVSHILRKLHVADRAQAVSRARRAGLGGGPGHIGTPGP</sequence>
<dbReference type="InterPro" id="IPR011006">
    <property type="entry name" value="CheY-like_superfamily"/>
</dbReference>
<dbReference type="InterPro" id="IPR000792">
    <property type="entry name" value="Tscrpt_reg_LuxR_C"/>
</dbReference>
<dbReference type="InterPro" id="IPR016032">
    <property type="entry name" value="Sig_transdc_resp-reg_C-effctor"/>
</dbReference>
<evidence type="ECO:0000256" key="5">
    <source>
        <dbReference type="PROSITE-ProRule" id="PRU00169"/>
    </source>
</evidence>
<feature type="modified residue" description="4-aspartylphosphate" evidence="5">
    <location>
        <position position="56"/>
    </location>
</feature>
<keyword evidence="9" id="KW-1185">Reference proteome</keyword>
<dbReference type="InterPro" id="IPR058245">
    <property type="entry name" value="NreC/VraR/RcsB-like_REC"/>
</dbReference>
<keyword evidence="1 5" id="KW-0597">Phosphoprotein</keyword>
<dbReference type="Pfam" id="PF00072">
    <property type="entry name" value="Response_reg"/>
    <property type="match status" value="1"/>
</dbReference>
<accession>A0ABW1NYJ0</accession>
<dbReference type="SMART" id="SM00448">
    <property type="entry name" value="REC"/>
    <property type="match status" value="1"/>
</dbReference>
<dbReference type="Pfam" id="PF00196">
    <property type="entry name" value="GerE"/>
    <property type="match status" value="1"/>
</dbReference>
<dbReference type="PROSITE" id="PS50110">
    <property type="entry name" value="RESPONSE_REGULATORY"/>
    <property type="match status" value="1"/>
</dbReference>
<feature type="domain" description="HTH luxR-type" evidence="6">
    <location>
        <begin position="146"/>
        <end position="211"/>
    </location>
</feature>
<evidence type="ECO:0000259" key="7">
    <source>
        <dbReference type="PROSITE" id="PS50110"/>
    </source>
</evidence>
<feature type="domain" description="Response regulatory" evidence="7">
    <location>
        <begin position="5"/>
        <end position="121"/>
    </location>
</feature>
<dbReference type="SMART" id="SM00421">
    <property type="entry name" value="HTH_LUXR"/>
    <property type="match status" value="1"/>
</dbReference>
<dbReference type="RefSeq" id="WP_380632905.1">
    <property type="nucleotide sequence ID" value="NZ_JBHSQO010000003.1"/>
</dbReference>
<keyword evidence="3" id="KW-0238">DNA-binding</keyword>
<dbReference type="EMBL" id="JBHSQO010000003">
    <property type="protein sequence ID" value="MFC6088393.1"/>
    <property type="molecule type" value="Genomic_DNA"/>
</dbReference>
<dbReference type="InterPro" id="IPR039420">
    <property type="entry name" value="WalR-like"/>
</dbReference>
<dbReference type="PANTHER" id="PTHR43214">
    <property type="entry name" value="TWO-COMPONENT RESPONSE REGULATOR"/>
    <property type="match status" value="1"/>
</dbReference>
<reference evidence="9" key="1">
    <citation type="journal article" date="2019" name="Int. J. Syst. Evol. Microbiol.">
        <title>The Global Catalogue of Microorganisms (GCM) 10K type strain sequencing project: providing services to taxonomists for standard genome sequencing and annotation.</title>
        <authorList>
            <consortium name="The Broad Institute Genomics Platform"/>
            <consortium name="The Broad Institute Genome Sequencing Center for Infectious Disease"/>
            <person name="Wu L."/>
            <person name="Ma J."/>
        </authorList>
    </citation>
    <scope>NUCLEOTIDE SEQUENCE [LARGE SCALE GENOMIC DNA]</scope>
    <source>
        <strain evidence="9">CGMCC 4.7246</strain>
    </source>
</reference>
<name>A0ABW1NYJ0_9PSEU</name>
<evidence type="ECO:0000259" key="6">
    <source>
        <dbReference type="PROSITE" id="PS50043"/>
    </source>
</evidence>
<keyword evidence="4" id="KW-0804">Transcription</keyword>
<gene>
    <name evidence="8" type="ORF">ACFP3R_03855</name>
</gene>
<dbReference type="PRINTS" id="PR00038">
    <property type="entry name" value="HTHLUXR"/>
</dbReference>
<evidence type="ECO:0000313" key="9">
    <source>
        <dbReference type="Proteomes" id="UP001596220"/>
    </source>
</evidence>
<dbReference type="CDD" id="cd06170">
    <property type="entry name" value="LuxR_C_like"/>
    <property type="match status" value="1"/>
</dbReference>
<dbReference type="PROSITE" id="PS50043">
    <property type="entry name" value="HTH_LUXR_2"/>
    <property type="match status" value="1"/>
</dbReference>
<dbReference type="SUPFAM" id="SSF46894">
    <property type="entry name" value="C-terminal effector domain of the bipartite response regulators"/>
    <property type="match status" value="1"/>
</dbReference>
<keyword evidence="2" id="KW-0805">Transcription regulation</keyword>
<dbReference type="PANTHER" id="PTHR43214:SF24">
    <property type="entry name" value="TRANSCRIPTIONAL REGULATORY PROTEIN NARL-RELATED"/>
    <property type="match status" value="1"/>
</dbReference>
<dbReference type="Proteomes" id="UP001596220">
    <property type="component" value="Unassembled WGS sequence"/>
</dbReference>
<organism evidence="8 9">
    <name type="scientific">Saccharothrix lopnurensis</name>
    <dbReference type="NCBI Taxonomy" id="1670621"/>
    <lineage>
        <taxon>Bacteria</taxon>
        <taxon>Bacillati</taxon>
        <taxon>Actinomycetota</taxon>
        <taxon>Actinomycetes</taxon>
        <taxon>Pseudonocardiales</taxon>
        <taxon>Pseudonocardiaceae</taxon>
        <taxon>Saccharothrix</taxon>
    </lineage>
</organism>
<evidence type="ECO:0000256" key="4">
    <source>
        <dbReference type="ARBA" id="ARBA00023163"/>
    </source>
</evidence>
<dbReference type="CDD" id="cd17535">
    <property type="entry name" value="REC_NarL-like"/>
    <property type="match status" value="1"/>
</dbReference>
<dbReference type="Gene3D" id="3.40.50.2300">
    <property type="match status" value="1"/>
</dbReference>
<evidence type="ECO:0000256" key="3">
    <source>
        <dbReference type="ARBA" id="ARBA00023125"/>
    </source>
</evidence>
<evidence type="ECO:0000256" key="1">
    <source>
        <dbReference type="ARBA" id="ARBA00022553"/>
    </source>
</evidence>
<evidence type="ECO:0000256" key="2">
    <source>
        <dbReference type="ARBA" id="ARBA00023015"/>
    </source>
</evidence>
<dbReference type="SUPFAM" id="SSF52172">
    <property type="entry name" value="CheY-like"/>
    <property type="match status" value="1"/>
</dbReference>
<proteinExistence type="predicted"/>